<organism evidence="3 4">
    <name type="scientific">Paracholeplasma vituli</name>
    <dbReference type="NCBI Taxonomy" id="69473"/>
    <lineage>
        <taxon>Bacteria</taxon>
        <taxon>Bacillati</taxon>
        <taxon>Mycoplasmatota</taxon>
        <taxon>Mollicutes</taxon>
        <taxon>Acholeplasmatales</taxon>
        <taxon>Acholeplasmataceae</taxon>
        <taxon>Paracholeplasma</taxon>
    </lineage>
</organism>
<accession>A0ABT2PZK3</accession>
<evidence type="ECO:0008006" key="5">
    <source>
        <dbReference type="Google" id="ProtNLM"/>
    </source>
</evidence>
<name>A0ABT2PZK3_9MOLU</name>
<feature type="transmembrane region" description="Helical" evidence="2">
    <location>
        <begin position="12"/>
        <end position="32"/>
    </location>
</feature>
<keyword evidence="2" id="KW-0812">Transmembrane</keyword>
<keyword evidence="2" id="KW-1133">Transmembrane helix</keyword>
<keyword evidence="4" id="KW-1185">Reference proteome</keyword>
<dbReference type="EMBL" id="JAOEGN010000008">
    <property type="protein sequence ID" value="MCU0105083.1"/>
    <property type="molecule type" value="Genomic_DNA"/>
</dbReference>
<comment type="caution">
    <text evidence="3">The sequence shown here is derived from an EMBL/GenBank/DDBJ whole genome shotgun (WGS) entry which is preliminary data.</text>
</comment>
<keyword evidence="1" id="KW-0175">Coiled coil</keyword>
<dbReference type="RefSeq" id="WP_262096346.1">
    <property type="nucleotide sequence ID" value="NZ_JAOEGN010000008.1"/>
</dbReference>
<gene>
    <name evidence="3" type="ORF">N7603_05375</name>
</gene>
<dbReference type="CDD" id="cd06462">
    <property type="entry name" value="Peptidase_S24_S26"/>
    <property type="match status" value="1"/>
</dbReference>
<evidence type="ECO:0000313" key="3">
    <source>
        <dbReference type="EMBL" id="MCU0105083.1"/>
    </source>
</evidence>
<evidence type="ECO:0000256" key="1">
    <source>
        <dbReference type="SAM" id="Coils"/>
    </source>
</evidence>
<evidence type="ECO:0000313" key="4">
    <source>
        <dbReference type="Proteomes" id="UP001209076"/>
    </source>
</evidence>
<evidence type="ECO:0000256" key="2">
    <source>
        <dbReference type="SAM" id="Phobius"/>
    </source>
</evidence>
<sequence length="235" mass="26006">MDKPKNNIKKALKITGNVLFYGLIFLLLLFSISNLSIKREGDIANIMGRGFLPVLSDSMEGSESDSFNKGALVFVKILDEDDKKHLEIGDIITFFDASLNAINTHRIVYVSENYVVTQGDKAAASAQYVPGGDNTGIQYEVVTYANIKAVRTGHINGLGGAINYLQTPVGFALFVILPVVLLLAYQGFVLTKTLLAVNKEKIEAKHATDKEVMLEAEKERIRKELLEELKKEQNK</sequence>
<proteinExistence type="predicted"/>
<protein>
    <recommendedName>
        <fullName evidence="5">Signal peptidase I</fullName>
    </recommendedName>
</protein>
<keyword evidence="2" id="KW-0472">Membrane</keyword>
<reference evidence="4" key="1">
    <citation type="submission" date="2023-07" db="EMBL/GenBank/DDBJ databases">
        <title>Novel Mycoplasma species identified in domestic and wild animals.</title>
        <authorList>
            <person name="Volokhov D.V."/>
            <person name="Furtak V.A."/>
            <person name="Zagorodnyaya T.A."/>
        </authorList>
    </citation>
    <scope>NUCLEOTIDE SEQUENCE [LARGE SCALE GENOMIC DNA]</scope>
    <source>
        <strain evidence="4">92-19</strain>
    </source>
</reference>
<feature type="transmembrane region" description="Helical" evidence="2">
    <location>
        <begin position="169"/>
        <end position="191"/>
    </location>
</feature>
<feature type="coiled-coil region" evidence="1">
    <location>
        <begin position="204"/>
        <end position="235"/>
    </location>
</feature>
<dbReference type="Proteomes" id="UP001209076">
    <property type="component" value="Unassembled WGS sequence"/>
</dbReference>